<dbReference type="InterPro" id="IPR058031">
    <property type="entry name" value="AAA_lid_NorR"/>
</dbReference>
<dbReference type="SMART" id="SM00382">
    <property type="entry name" value="AAA"/>
    <property type="match status" value="1"/>
</dbReference>
<dbReference type="eggNOG" id="COG2204">
    <property type="taxonomic scope" value="Bacteria"/>
</dbReference>
<dbReference type="PROSITE" id="PS00688">
    <property type="entry name" value="SIGMA54_INTERACT_3"/>
    <property type="match status" value="1"/>
</dbReference>
<dbReference type="InterPro" id="IPR027417">
    <property type="entry name" value="P-loop_NTPase"/>
</dbReference>
<name>M7NYX3_9GAMM</name>
<dbReference type="InterPro" id="IPR025944">
    <property type="entry name" value="Sigma_54_int_dom_CS"/>
</dbReference>
<evidence type="ECO:0000256" key="5">
    <source>
        <dbReference type="ARBA" id="ARBA00023163"/>
    </source>
</evidence>
<dbReference type="InterPro" id="IPR003593">
    <property type="entry name" value="AAA+_ATPase"/>
</dbReference>
<dbReference type="InterPro" id="IPR002197">
    <property type="entry name" value="HTH_Fis"/>
</dbReference>
<feature type="modified residue" description="4-aspartylphosphate" evidence="6">
    <location>
        <position position="56"/>
    </location>
</feature>
<dbReference type="InterPro" id="IPR001789">
    <property type="entry name" value="Sig_transdc_resp-reg_receiver"/>
</dbReference>
<gene>
    <name evidence="9" type="ORF">MPL1_02031</name>
</gene>
<feature type="domain" description="Sigma-54 factor interaction" evidence="7">
    <location>
        <begin position="148"/>
        <end position="377"/>
    </location>
</feature>
<evidence type="ECO:0000256" key="1">
    <source>
        <dbReference type="ARBA" id="ARBA00022741"/>
    </source>
</evidence>
<reference evidence="9 10" key="1">
    <citation type="journal article" date="2013" name="Genome Announc.">
        <title>Draft Genome Sequence of Methylophaga lonarensis MPLT, a Haloalkaliphilic (Non-Methane-Utilizing) Methylotroph.</title>
        <authorList>
            <person name="Shetty S.A."/>
            <person name="Marathe N.P."/>
            <person name="Munot H."/>
            <person name="Antony C.P."/>
            <person name="Dhotre D.P."/>
            <person name="Murrell J.C."/>
            <person name="Shouche Y.S."/>
        </authorList>
    </citation>
    <scope>NUCLEOTIDE SEQUENCE [LARGE SCALE GENOMIC DNA]</scope>
    <source>
        <strain evidence="9 10">MPL</strain>
    </source>
</reference>
<dbReference type="Gene3D" id="3.40.50.300">
    <property type="entry name" value="P-loop containing nucleotide triphosphate hydrolases"/>
    <property type="match status" value="1"/>
</dbReference>
<dbReference type="GO" id="GO:0006355">
    <property type="term" value="P:regulation of DNA-templated transcription"/>
    <property type="evidence" value="ECO:0007669"/>
    <property type="project" value="InterPro"/>
</dbReference>
<dbReference type="Pfam" id="PF00158">
    <property type="entry name" value="Sigma54_activat"/>
    <property type="match status" value="1"/>
</dbReference>
<dbReference type="SUPFAM" id="SSF46689">
    <property type="entry name" value="Homeodomain-like"/>
    <property type="match status" value="1"/>
</dbReference>
<dbReference type="PROSITE" id="PS50110">
    <property type="entry name" value="RESPONSE_REGULATORY"/>
    <property type="match status" value="1"/>
</dbReference>
<dbReference type="OrthoDB" id="5297379at2"/>
<dbReference type="STRING" id="1286106.MPL1_02031"/>
<dbReference type="SUPFAM" id="SSF52540">
    <property type="entry name" value="P-loop containing nucleoside triphosphate hydrolases"/>
    <property type="match status" value="1"/>
</dbReference>
<dbReference type="GO" id="GO:0000160">
    <property type="term" value="P:phosphorelay signal transduction system"/>
    <property type="evidence" value="ECO:0007669"/>
    <property type="project" value="InterPro"/>
</dbReference>
<keyword evidence="2" id="KW-0067">ATP-binding</keyword>
<dbReference type="InterPro" id="IPR011006">
    <property type="entry name" value="CheY-like_superfamily"/>
</dbReference>
<feature type="domain" description="Response regulatory" evidence="8">
    <location>
        <begin position="7"/>
        <end position="124"/>
    </location>
</feature>
<dbReference type="Gene3D" id="3.40.50.2300">
    <property type="match status" value="1"/>
</dbReference>
<evidence type="ECO:0000256" key="6">
    <source>
        <dbReference type="PROSITE-ProRule" id="PRU00169"/>
    </source>
</evidence>
<dbReference type="Gene3D" id="1.10.10.60">
    <property type="entry name" value="Homeodomain-like"/>
    <property type="match status" value="1"/>
</dbReference>
<dbReference type="Proteomes" id="UP000012019">
    <property type="component" value="Unassembled WGS sequence"/>
</dbReference>
<evidence type="ECO:0000259" key="7">
    <source>
        <dbReference type="PROSITE" id="PS50045"/>
    </source>
</evidence>
<dbReference type="EMBL" id="APHR01000009">
    <property type="protein sequence ID" value="EMR14038.1"/>
    <property type="molecule type" value="Genomic_DNA"/>
</dbReference>
<dbReference type="PATRIC" id="fig|1286106.3.peg.409"/>
<sequence>MIKKAVPILVVEDDEALARLISDELEAEGWQVTLVTNLEAARQVLFQEMPEVIVTDLRLPDGNGMQLLEEVVQHAPEDSRPGMIVITAFGSVRQAVEALQAGADDFLTKPLDLDHFLLAVRRVYEHRCLKDELQQFRRLSQAQGFHGIYGQSRLMRQLFDQIKVIARAQGPVLINGESGTGKELVAKAVHAESERNQGPFLAVNCAGIPQELLESEFFGHAAGSFTGARKARKGLLQQAHGGTLLLDEIAEMPMALQAKLLRALQDGSIRPVGQDTEEQVDVRIIAATHRDLKQKVAEGSFREDLFYRLETFTLTVPALRARQEDTELLAQQFLQQLAVAQGKSIKGFSEAALDVIRGYSFPGNVRELQNIVERAVTFCEQAWVQVSHLPERLSNAAISNPVETINATSFDEHDLLAGPVLPTLDELQRRYVNKVLEEVGGNKRRAAALLGIGRRTLYRWLDETPSEESASVSEP</sequence>
<dbReference type="InterPro" id="IPR025943">
    <property type="entry name" value="Sigma_54_int_dom_ATP-bd_2"/>
</dbReference>
<dbReference type="SUPFAM" id="SSF52172">
    <property type="entry name" value="CheY-like"/>
    <property type="match status" value="1"/>
</dbReference>
<dbReference type="InterPro" id="IPR002078">
    <property type="entry name" value="Sigma_54_int"/>
</dbReference>
<dbReference type="RefSeq" id="WP_009725455.1">
    <property type="nucleotide sequence ID" value="NZ_APHR01000009.1"/>
</dbReference>
<keyword evidence="1" id="KW-0547">Nucleotide-binding</keyword>
<evidence type="ECO:0000313" key="10">
    <source>
        <dbReference type="Proteomes" id="UP000012019"/>
    </source>
</evidence>
<evidence type="ECO:0000256" key="2">
    <source>
        <dbReference type="ARBA" id="ARBA00022840"/>
    </source>
</evidence>
<dbReference type="Pfam" id="PF25601">
    <property type="entry name" value="AAA_lid_14"/>
    <property type="match status" value="1"/>
</dbReference>
<evidence type="ECO:0000259" key="8">
    <source>
        <dbReference type="PROSITE" id="PS50110"/>
    </source>
</evidence>
<organism evidence="9 10">
    <name type="scientific">Methylophaga lonarensis MPL</name>
    <dbReference type="NCBI Taxonomy" id="1286106"/>
    <lineage>
        <taxon>Bacteria</taxon>
        <taxon>Pseudomonadati</taxon>
        <taxon>Pseudomonadota</taxon>
        <taxon>Gammaproteobacteria</taxon>
        <taxon>Thiotrichales</taxon>
        <taxon>Piscirickettsiaceae</taxon>
        <taxon>Methylophaga</taxon>
    </lineage>
</organism>
<evidence type="ECO:0000256" key="4">
    <source>
        <dbReference type="ARBA" id="ARBA00023125"/>
    </source>
</evidence>
<dbReference type="PRINTS" id="PR01590">
    <property type="entry name" value="HTHFIS"/>
</dbReference>
<keyword evidence="6" id="KW-0597">Phosphoprotein</keyword>
<comment type="caution">
    <text evidence="9">The sequence shown here is derived from an EMBL/GenBank/DDBJ whole genome shotgun (WGS) entry which is preliminary data.</text>
</comment>
<dbReference type="PROSITE" id="PS50045">
    <property type="entry name" value="SIGMA54_INTERACT_4"/>
    <property type="match status" value="1"/>
</dbReference>
<evidence type="ECO:0000256" key="3">
    <source>
        <dbReference type="ARBA" id="ARBA00023015"/>
    </source>
</evidence>
<keyword evidence="3" id="KW-0805">Transcription regulation</keyword>
<dbReference type="PROSITE" id="PS00676">
    <property type="entry name" value="SIGMA54_INTERACT_2"/>
    <property type="match status" value="1"/>
</dbReference>
<dbReference type="InterPro" id="IPR025662">
    <property type="entry name" value="Sigma_54_int_dom_ATP-bd_1"/>
</dbReference>
<dbReference type="SMART" id="SM00448">
    <property type="entry name" value="REC"/>
    <property type="match status" value="1"/>
</dbReference>
<dbReference type="Gene3D" id="1.10.8.60">
    <property type="match status" value="1"/>
</dbReference>
<dbReference type="PANTHER" id="PTHR32071">
    <property type="entry name" value="TRANSCRIPTIONAL REGULATORY PROTEIN"/>
    <property type="match status" value="1"/>
</dbReference>
<dbReference type="GO" id="GO:0043565">
    <property type="term" value="F:sequence-specific DNA binding"/>
    <property type="evidence" value="ECO:0007669"/>
    <property type="project" value="InterPro"/>
</dbReference>
<dbReference type="Pfam" id="PF02954">
    <property type="entry name" value="HTH_8"/>
    <property type="match status" value="1"/>
</dbReference>
<protein>
    <submittedName>
        <fullName evidence="9">Two component transcriptional regulator</fullName>
    </submittedName>
</protein>
<keyword evidence="5" id="KW-0804">Transcription</keyword>
<dbReference type="FunFam" id="3.40.50.300:FF:000006">
    <property type="entry name" value="DNA-binding transcriptional regulator NtrC"/>
    <property type="match status" value="1"/>
</dbReference>
<evidence type="ECO:0000313" key="9">
    <source>
        <dbReference type="EMBL" id="EMR14038.1"/>
    </source>
</evidence>
<dbReference type="GO" id="GO:0005524">
    <property type="term" value="F:ATP binding"/>
    <property type="evidence" value="ECO:0007669"/>
    <property type="project" value="UniProtKB-KW"/>
</dbReference>
<dbReference type="PROSITE" id="PS00675">
    <property type="entry name" value="SIGMA54_INTERACT_1"/>
    <property type="match status" value="1"/>
</dbReference>
<dbReference type="InterPro" id="IPR009057">
    <property type="entry name" value="Homeodomain-like_sf"/>
</dbReference>
<dbReference type="CDD" id="cd00009">
    <property type="entry name" value="AAA"/>
    <property type="match status" value="1"/>
</dbReference>
<keyword evidence="4" id="KW-0238">DNA-binding</keyword>
<keyword evidence="10" id="KW-1185">Reference proteome</keyword>
<proteinExistence type="predicted"/>
<dbReference type="Pfam" id="PF00072">
    <property type="entry name" value="Response_reg"/>
    <property type="match status" value="1"/>
</dbReference>
<accession>M7NYX3</accession>
<dbReference type="AlphaFoldDB" id="M7NYX3"/>